<feature type="domain" description="Protein FecR C-terminal" evidence="3">
    <location>
        <begin position="282"/>
        <end position="344"/>
    </location>
</feature>
<organism evidence="4">
    <name type="scientific">uncultured Dysgonomonas sp</name>
    <dbReference type="NCBI Taxonomy" id="206096"/>
    <lineage>
        <taxon>Bacteria</taxon>
        <taxon>Pseudomonadati</taxon>
        <taxon>Bacteroidota</taxon>
        <taxon>Bacteroidia</taxon>
        <taxon>Bacteroidales</taxon>
        <taxon>Dysgonomonadaceae</taxon>
        <taxon>Dysgonomonas</taxon>
        <taxon>environmental samples</taxon>
    </lineage>
</organism>
<dbReference type="InterPro" id="IPR032508">
    <property type="entry name" value="FecR_C"/>
</dbReference>
<gene>
    <name evidence="4" type="ORF">KL86DYS1_30599</name>
</gene>
<dbReference type="Gene3D" id="2.60.120.1440">
    <property type="match status" value="1"/>
</dbReference>
<dbReference type="EMBL" id="FLUM01000003">
    <property type="protein sequence ID" value="SBW03527.1"/>
    <property type="molecule type" value="Genomic_DNA"/>
</dbReference>
<reference evidence="4" key="1">
    <citation type="submission" date="2016-04" db="EMBL/GenBank/DDBJ databases">
        <authorList>
            <person name="Evans L.H."/>
            <person name="Alamgir A."/>
            <person name="Owens N."/>
            <person name="Weber N.D."/>
            <person name="Virtaneva K."/>
            <person name="Barbian K."/>
            <person name="Babar A."/>
            <person name="Rosenke K."/>
        </authorList>
    </citation>
    <scope>NUCLEOTIDE SEQUENCE</scope>
    <source>
        <strain evidence="4">86-1</strain>
    </source>
</reference>
<dbReference type="PANTHER" id="PTHR30273">
    <property type="entry name" value="PERIPLASMIC SIGNAL SENSOR AND SIGMA FACTOR ACTIVATOR FECR-RELATED"/>
    <property type="match status" value="1"/>
</dbReference>
<keyword evidence="1" id="KW-0812">Transmembrane</keyword>
<dbReference type="InterPro" id="IPR006860">
    <property type="entry name" value="FecR"/>
</dbReference>
<sequence length="347" mass="39934">MEEYHNIDEHKLTLIIDFLEGSLSEKDNDELQLWLAESELHASYFEEIKKIYYSFEYIKESQKYDKDKAFDLFKERIAVSSNDTKEEDARVNIIAEKSYNRKTLLTVAGIAATIALLIGFSFSFLQMKSTTSFQKDVTVESPPGQKTKLFLPDGTLVWLNSGTRITYNTDYGVDNRNIKMDGEAFFDVTRNVELSFKVVINDIQVSVLGTSFDVEAYQRDKEMSVSVMTGQVSVGKINDKIFGVLKPNEKIVINKDNNNFKIQACDPDIDGIWRHGQLKIINDPMPVVISKMERWYGVNITVEGKISHEHYWMTIKTESLTEILELINKITPINYKIKGEEVIIRYK</sequence>
<dbReference type="Pfam" id="PF16344">
    <property type="entry name" value="FecR_C"/>
    <property type="match status" value="1"/>
</dbReference>
<evidence type="ECO:0000313" key="4">
    <source>
        <dbReference type="EMBL" id="SBW03527.1"/>
    </source>
</evidence>
<evidence type="ECO:0008006" key="5">
    <source>
        <dbReference type="Google" id="ProtNLM"/>
    </source>
</evidence>
<dbReference type="InterPro" id="IPR012373">
    <property type="entry name" value="Ferrdict_sens_TM"/>
</dbReference>
<feature type="transmembrane region" description="Helical" evidence="1">
    <location>
        <begin position="104"/>
        <end position="125"/>
    </location>
</feature>
<keyword evidence="1" id="KW-0472">Membrane</keyword>
<dbReference type="GO" id="GO:0016989">
    <property type="term" value="F:sigma factor antagonist activity"/>
    <property type="evidence" value="ECO:0007669"/>
    <property type="project" value="TreeGrafter"/>
</dbReference>
<evidence type="ECO:0000256" key="1">
    <source>
        <dbReference type="SAM" id="Phobius"/>
    </source>
</evidence>
<protein>
    <recommendedName>
        <fullName evidence="5">FecR protein domain-containing protein</fullName>
    </recommendedName>
</protein>
<dbReference type="AlphaFoldDB" id="A0A212JVV6"/>
<evidence type="ECO:0000259" key="2">
    <source>
        <dbReference type="Pfam" id="PF04773"/>
    </source>
</evidence>
<accession>A0A212JVV6</accession>
<dbReference type="RefSeq" id="WP_296942564.1">
    <property type="nucleotide sequence ID" value="NZ_LT599032.1"/>
</dbReference>
<feature type="domain" description="FecR protein" evidence="2">
    <location>
        <begin position="138"/>
        <end position="232"/>
    </location>
</feature>
<evidence type="ECO:0000259" key="3">
    <source>
        <dbReference type="Pfam" id="PF16344"/>
    </source>
</evidence>
<dbReference type="PANTHER" id="PTHR30273:SF2">
    <property type="entry name" value="PROTEIN FECR"/>
    <property type="match status" value="1"/>
</dbReference>
<proteinExistence type="predicted"/>
<dbReference type="PIRSF" id="PIRSF018266">
    <property type="entry name" value="FecR"/>
    <property type="match status" value="1"/>
</dbReference>
<dbReference type="Pfam" id="PF04773">
    <property type="entry name" value="FecR"/>
    <property type="match status" value="1"/>
</dbReference>
<dbReference type="Gene3D" id="3.55.50.30">
    <property type="match status" value="1"/>
</dbReference>
<keyword evidence="1" id="KW-1133">Transmembrane helix</keyword>
<name>A0A212JVV6_9BACT</name>